<reference evidence="9" key="2">
    <citation type="journal article" date="2021" name="PeerJ">
        <title>Extensive microbial diversity within the chicken gut microbiome revealed by metagenomics and culture.</title>
        <authorList>
            <person name="Gilroy R."/>
            <person name="Ravi A."/>
            <person name="Getino M."/>
            <person name="Pursley I."/>
            <person name="Horton D.L."/>
            <person name="Alikhan N.F."/>
            <person name="Baker D."/>
            <person name="Gharbi K."/>
            <person name="Hall N."/>
            <person name="Watson M."/>
            <person name="Adriaenssens E.M."/>
            <person name="Foster-Nyarko E."/>
            <person name="Jarju S."/>
            <person name="Secka A."/>
            <person name="Antonio M."/>
            <person name="Oren A."/>
            <person name="Chaudhuri R.R."/>
            <person name="La Ragione R."/>
            <person name="Hildebrand F."/>
            <person name="Pallen M.J."/>
        </authorList>
    </citation>
    <scope>NUCLEOTIDE SEQUENCE</scope>
    <source>
        <strain evidence="9">1370</strain>
    </source>
</reference>
<evidence type="ECO:0000256" key="1">
    <source>
        <dbReference type="ARBA" id="ARBA00004651"/>
    </source>
</evidence>
<evidence type="ECO:0000313" key="9">
    <source>
        <dbReference type="EMBL" id="HIV11085.1"/>
    </source>
</evidence>
<comment type="similarity">
    <text evidence="2">Belongs to the CpsC/CapA family.</text>
</comment>
<comment type="caution">
    <text evidence="9">The sequence shown here is derived from an EMBL/GenBank/DDBJ whole genome shotgun (WGS) entry which is preliminary data.</text>
</comment>
<accession>A0A9D1NQR0</accession>
<keyword evidence="5 7" id="KW-1133">Transmembrane helix</keyword>
<sequence length="198" mass="21381">MNSKENDVMEIDLLQLLRAIIHRLWAVVLVTVVAAIVAFSYATFMITPLYKASALMYVNNSDISLAGSSFSISSGSLTAAKSLVDTYTVILKTRMTLNTVIERAGLSYSYETLYSMIETSSVNETEIFEIVVTSHDPQEAERIANTIAEVLPEKISSIVDGSSVKLVDYAVVPIQKASPSVTKITIMGGVVGFVAICG</sequence>
<dbReference type="PANTHER" id="PTHR32309:SF13">
    <property type="entry name" value="FERRIC ENTEROBACTIN TRANSPORT PROTEIN FEPE"/>
    <property type="match status" value="1"/>
</dbReference>
<evidence type="ECO:0000256" key="4">
    <source>
        <dbReference type="ARBA" id="ARBA00022692"/>
    </source>
</evidence>
<dbReference type="PANTHER" id="PTHR32309">
    <property type="entry name" value="TYROSINE-PROTEIN KINASE"/>
    <property type="match status" value="1"/>
</dbReference>
<comment type="subcellular location">
    <subcellularLocation>
        <location evidence="1">Cell membrane</location>
        <topology evidence="1">Multi-pass membrane protein</topology>
    </subcellularLocation>
</comment>
<keyword evidence="3" id="KW-1003">Cell membrane</keyword>
<dbReference type="InterPro" id="IPR003856">
    <property type="entry name" value="LPS_length_determ_N"/>
</dbReference>
<evidence type="ECO:0000256" key="2">
    <source>
        <dbReference type="ARBA" id="ARBA00006683"/>
    </source>
</evidence>
<proteinExistence type="inferred from homology"/>
<gene>
    <name evidence="9" type="ORF">IAD28_05285</name>
</gene>
<dbReference type="GO" id="GO:0005886">
    <property type="term" value="C:plasma membrane"/>
    <property type="evidence" value="ECO:0007669"/>
    <property type="project" value="UniProtKB-SubCell"/>
</dbReference>
<evidence type="ECO:0000259" key="8">
    <source>
        <dbReference type="Pfam" id="PF02706"/>
    </source>
</evidence>
<name>A0A9D1NQR0_9FIRM</name>
<dbReference type="AlphaFoldDB" id="A0A9D1NQR0"/>
<evidence type="ECO:0000256" key="5">
    <source>
        <dbReference type="ARBA" id="ARBA00022989"/>
    </source>
</evidence>
<evidence type="ECO:0000256" key="7">
    <source>
        <dbReference type="SAM" id="Phobius"/>
    </source>
</evidence>
<keyword evidence="6 7" id="KW-0472">Membrane</keyword>
<evidence type="ECO:0000256" key="3">
    <source>
        <dbReference type="ARBA" id="ARBA00022475"/>
    </source>
</evidence>
<dbReference type="EMBL" id="DVOL01000073">
    <property type="protein sequence ID" value="HIV11085.1"/>
    <property type="molecule type" value="Genomic_DNA"/>
</dbReference>
<dbReference type="InterPro" id="IPR050445">
    <property type="entry name" value="Bact_polysacc_biosynth/exp"/>
</dbReference>
<keyword evidence="4 7" id="KW-0812">Transmembrane</keyword>
<organism evidence="9 10">
    <name type="scientific">Candidatus Faeciplasma avium</name>
    <dbReference type="NCBI Taxonomy" id="2840798"/>
    <lineage>
        <taxon>Bacteria</taxon>
        <taxon>Bacillati</taxon>
        <taxon>Bacillota</taxon>
        <taxon>Clostridia</taxon>
        <taxon>Eubacteriales</taxon>
        <taxon>Oscillospiraceae</taxon>
        <taxon>Oscillospiraceae incertae sedis</taxon>
        <taxon>Candidatus Faeciplasma</taxon>
    </lineage>
</organism>
<dbReference type="Pfam" id="PF02706">
    <property type="entry name" value="Wzz"/>
    <property type="match status" value="1"/>
</dbReference>
<feature type="domain" description="Polysaccharide chain length determinant N-terminal" evidence="8">
    <location>
        <begin position="10"/>
        <end position="102"/>
    </location>
</feature>
<feature type="transmembrane region" description="Helical" evidence="7">
    <location>
        <begin position="20"/>
        <end position="46"/>
    </location>
</feature>
<protein>
    <recommendedName>
        <fullName evidence="8">Polysaccharide chain length determinant N-terminal domain-containing protein</fullName>
    </recommendedName>
</protein>
<reference evidence="9" key="1">
    <citation type="submission" date="2020-10" db="EMBL/GenBank/DDBJ databases">
        <authorList>
            <person name="Gilroy R."/>
        </authorList>
    </citation>
    <scope>NUCLEOTIDE SEQUENCE</scope>
    <source>
        <strain evidence="9">1370</strain>
    </source>
</reference>
<evidence type="ECO:0000256" key="6">
    <source>
        <dbReference type="ARBA" id="ARBA00023136"/>
    </source>
</evidence>
<feature type="non-terminal residue" evidence="9">
    <location>
        <position position="198"/>
    </location>
</feature>
<dbReference type="GO" id="GO:0004713">
    <property type="term" value="F:protein tyrosine kinase activity"/>
    <property type="evidence" value="ECO:0007669"/>
    <property type="project" value="TreeGrafter"/>
</dbReference>
<dbReference type="Proteomes" id="UP000823960">
    <property type="component" value="Unassembled WGS sequence"/>
</dbReference>
<evidence type="ECO:0000313" key="10">
    <source>
        <dbReference type="Proteomes" id="UP000823960"/>
    </source>
</evidence>